<dbReference type="Pfam" id="PF00582">
    <property type="entry name" value="Usp"/>
    <property type="match status" value="1"/>
</dbReference>
<dbReference type="AlphaFoldDB" id="A0A5C6ZN42"/>
<dbReference type="InterPro" id="IPR014729">
    <property type="entry name" value="Rossmann-like_a/b/a_fold"/>
</dbReference>
<dbReference type="SUPFAM" id="SSF52402">
    <property type="entry name" value="Adenine nucleotide alpha hydrolases-like"/>
    <property type="match status" value="2"/>
</dbReference>
<dbReference type="CDD" id="cd00293">
    <property type="entry name" value="USP-like"/>
    <property type="match status" value="1"/>
</dbReference>
<dbReference type="InterPro" id="IPR006015">
    <property type="entry name" value="Universal_stress_UspA"/>
</dbReference>
<comment type="similarity">
    <text evidence="1">Belongs to the universal stress protein A family.</text>
</comment>
<gene>
    <name evidence="3" type="ORF">ESY86_04960</name>
</gene>
<dbReference type="Proteomes" id="UP000321578">
    <property type="component" value="Unassembled WGS sequence"/>
</dbReference>
<reference evidence="3 4" key="1">
    <citation type="submission" date="2019-08" db="EMBL/GenBank/DDBJ databases">
        <title>Genomes of Subsaximicrobium wynnwilliamsii strains.</title>
        <authorList>
            <person name="Bowman J.P."/>
        </authorList>
    </citation>
    <scope>NUCLEOTIDE SEQUENCE [LARGE SCALE GENOMIC DNA]</scope>
    <source>
        <strain evidence="3 4">2-80-2</strain>
    </source>
</reference>
<evidence type="ECO:0000313" key="3">
    <source>
        <dbReference type="EMBL" id="TXD90100.1"/>
    </source>
</evidence>
<sequence>MKRKILLPTDFSDNSSQAINYATELYKDVPCVFYLLNVFYIKSKDIESIINMDKGSPMYEASKANSESGLNKLLDHLDPKENGNPNHSFETVTVFNNIVEAIKTVVEEKDIELIVMGNRGETNSRSIVYGNTALDVMEKIRNCPVIVVPQSAKMGLPKEIVFPTSYKTHFKNRELSYLIDIAKKCDASIKVLHISNEDHLTEKQLKSKKLLEDIFKDVNHSFHYLSNMSVPKAINCFVESRESDMVAFINKKHTFFSSILSQPLVKGIAYDSKVPMLVMHDLRN</sequence>
<accession>A0A5C6ZN42</accession>
<evidence type="ECO:0000313" key="4">
    <source>
        <dbReference type="Proteomes" id="UP000321578"/>
    </source>
</evidence>
<dbReference type="OrthoDB" id="9788959at2"/>
<organism evidence="3 4">
    <name type="scientific">Subsaximicrobium wynnwilliamsii</name>
    <dbReference type="NCBI Taxonomy" id="291179"/>
    <lineage>
        <taxon>Bacteria</taxon>
        <taxon>Pseudomonadati</taxon>
        <taxon>Bacteroidota</taxon>
        <taxon>Flavobacteriia</taxon>
        <taxon>Flavobacteriales</taxon>
        <taxon>Flavobacteriaceae</taxon>
        <taxon>Subsaximicrobium</taxon>
    </lineage>
</organism>
<keyword evidence="4" id="KW-1185">Reference proteome</keyword>
<feature type="domain" description="UspA" evidence="2">
    <location>
        <begin position="2"/>
        <end position="149"/>
    </location>
</feature>
<dbReference type="Gene3D" id="3.40.50.620">
    <property type="entry name" value="HUPs"/>
    <property type="match status" value="2"/>
</dbReference>
<proteinExistence type="inferred from homology"/>
<dbReference type="InterPro" id="IPR006016">
    <property type="entry name" value="UspA"/>
</dbReference>
<evidence type="ECO:0000259" key="2">
    <source>
        <dbReference type="Pfam" id="PF00582"/>
    </source>
</evidence>
<comment type="caution">
    <text evidence="3">The sequence shown here is derived from an EMBL/GenBank/DDBJ whole genome shotgun (WGS) entry which is preliminary data.</text>
</comment>
<protein>
    <submittedName>
        <fullName evidence="3">Universal stress protein</fullName>
    </submittedName>
</protein>
<dbReference type="PANTHER" id="PTHR46268">
    <property type="entry name" value="STRESS RESPONSE PROTEIN NHAX"/>
    <property type="match status" value="1"/>
</dbReference>
<dbReference type="PANTHER" id="PTHR46268:SF22">
    <property type="entry name" value="SENSOR PROTEIN KDPD-RELATED"/>
    <property type="match status" value="1"/>
</dbReference>
<name>A0A5C6ZN42_9FLAO</name>
<dbReference type="RefSeq" id="WP_147085494.1">
    <property type="nucleotide sequence ID" value="NZ_VORM01000004.1"/>
</dbReference>
<dbReference type="PRINTS" id="PR01438">
    <property type="entry name" value="UNVRSLSTRESS"/>
</dbReference>
<dbReference type="EMBL" id="VORO01000004">
    <property type="protein sequence ID" value="TXD90100.1"/>
    <property type="molecule type" value="Genomic_DNA"/>
</dbReference>
<evidence type="ECO:0000256" key="1">
    <source>
        <dbReference type="ARBA" id="ARBA00008791"/>
    </source>
</evidence>